<dbReference type="SUPFAM" id="SSF103657">
    <property type="entry name" value="BAR/IMD domain-like"/>
    <property type="match status" value="1"/>
</dbReference>
<dbReference type="EMBL" id="JAAAIP010000140">
    <property type="protein sequence ID" value="KAG0324680.1"/>
    <property type="molecule type" value="Genomic_DNA"/>
</dbReference>
<dbReference type="GO" id="GO:0009898">
    <property type="term" value="C:cytoplasmic side of plasma membrane"/>
    <property type="evidence" value="ECO:0007669"/>
    <property type="project" value="TreeGrafter"/>
</dbReference>
<feature type="region of interest" description="Disordered" evidence="8">
    <location>
        <begin position="431"/>
        <end position="486"/>
    </location>
</feature>
<feature type="compositionally biased region" description="Low complexity" evidence="8">
    <location>
        <begin position="275"/>
        <end position="287"/>
    </location>
</feature>
<keyword evidence="12" id="KW-1185">Reference proteome</keyword>
<evidence type="ECO:0000256" key="6">
    <source>
        <dbReference type="PROSITE-ProRule" id="PRU00192"/>
    </source>
</evidence>
<evidence type="ECO:0000256" key="3">
    <source>
        <dbReference type="ARBA" id="ARBA00022490"/>
    </source>
</evidence>
<dbReference type="PRINTS" id="PR00452">
    <property type="entry name" value="SH3DOMAIN"/>
</dbReference>
<dbReference type="SMART" id="SM00326">
    <property type="entry name" value="SH3"/>
    <property type="match status" value="1"/>
</dbReference>
<reference evidence="11" key="1">
    <citation type="journal article" date="2020" name="Fungal Divers.">
        <title>Resolving the Mortierellaceae phylogeny through synthesis of multi-gene phylogenetics and phylogenomics.</title>
        <authorList>
            <person name="Vandepol N."/>
            <person name="Liber J."/>
            <person name="Desiro A."/>
            <person name="Na H."/>
            <person name="Kennedy M."/>
            <person name="Barry K."/>
            <person name="Grigoriev I.V."/>
            <person name="Miller A.N."/>
            <person name="O'Donnell K."/>
            <person name="Stajich J.E."/>
            <person name="Bonito G."/>
        </authorList>
    </citation>
    <scope>NUCLEOTIDE SEQUENCE</scope>
    <source>
        <strain evidence="11">REB-010B</strain>
    </source>
</reference>
<dbReference type="GO" id="GO:0030036">
    <property type="term" value="P:actin cytoskeleton organization"/>
    <property type="evidence" value="ECO:0007669"/>
    <property type="project" value="UniProtKB-ARBA"/>
</dbReference>
<comment type="caution">
    <text evidence="11">The sequence shown here is derived from an EMBL/GenBank/DDBJ whole genome shotgun (WGS) entry which is preliminary data.</text>
</comment>
<dbReference type="Proteomes" id="UP000738325">
    <property type="component" value="Unassembled WGS sequence"/>
</dbReference>
<dbReference type="Gene3D" id="1.20.1270.60">
    <property type="entry name" value="Arfaptin homology (AH) domain/BAR domain"/>
    <property type="match status" value="2"/>
</dbReference>
<proteinExistence type="predicted"/>
<evidence type="ECO:0000313" key="12">
    <source>
        <dbReference type="Proteomes" id="UP000738325"/>
    </source>
</evidence>
<keyword evidence="5" id="KW-0206">Cytoskeleton</keyword>
<dbReference type="PANTHER" id="PTHR23065:SF7">
    <property type="entry name" value="NOSTRIN, ISOFORM H"/>
    <property type="match status" value="1"/>
</dbReference>
<protein>
    <submittedName>
        <fullName evidence="11">Proline-serine-threonine phosphatase-interacting protein 2</fullName>
    </submittedName>
</protein>
<evidence type="ECO:0000256" key="2">
    <source>
        <dbReference type="ARBA" id="ARBA00022443"/>
    </source>
</evidence>
<dbReference type="SMART" id="SM00055">
    <property type="entry name" value="FCH"/>
    <property type="match status" value="1"/>
</dbReference>
<dbReference type="Pfam" id="PF00018">
    <property type="entry name" value="SH3_1"/>
    <property type="match status" value="1"/>
</dbReference>
<dbReference type="InterPro" id="IPR001452">
    <property type="entry name" value="SH3_domain"/>
</dbReference>
<dbReference type="InterPro" id="IPR031160">
    <property type="entry name" value="F_BAR_dom"/>
</dbReference>
<comment type="subcellular location">
    <subcellularLocation>
        <location evidence="1">Cytoplasm</location>
        <location evidence="1">Cytoskeleton</location>
    </subcellularLocation>
</comment>
<dbReference type="InterPro" id="IPR027267">
    <property type="entry name" value="AH/BAR_dom_sf"/>
</dbReference>
<sequence>MNTERLPLTDEGPTARFSEKFWGKDDAGYSALTTRMRHAKLTCQEILGMFQARAALEEEYGKKLLKLSKSPLGKDELGSLRDSLDVVRYEIEATGKSHVELAGKMRDQLELALAEFNNGQKDMRKLAKEKYETECTRTKGLSAAKLTLVGKELDKVSMKMEKTELASRAADIEYQESIRQLTEINDKWILEWRAACDKFQLLEEERIDYLRTTLWNYANIISSTCVADDESCERIRFSLELCDVGQNLQTFIEAFATGEDVPDIPLYLGKISDSMPSASPTSESNSSEIRVKTVSGPHQPLPSGESSAPSSRRQSVYSTTTTATDVTDSTAITATTTNPALSGQVDMALTIGTNVFKLDPQTTALLNQVDDPAGVGTNGGYVTPKSANGENRSPSSSQRQQPSPVRLQEENSLGISLDASGSVKENRFPQYQSQVPLQPQPSPGYMMGHTSPFRSQQQQQQHTPNNGPYHPAAGNGGGRMGSPGVGTGGALAGGGLGPNGGGGLVAGAPYSVGGPGSTMVHSRSQTMPVQGSGPATQPLRQSSGPFTPVSVVDPAVKAAAVAAGQISNLPYRPIPVTSHLHNFAGSSHITRDGRLVLFFVRAVYDYDATIPEELSLKIGDILAVIHAREDGWWEGDLVDEYNPKRGLFPSNFTEPTM</sequence>
<feature type="domain" description="SH3" evidence="9">
    <location>
        <begin position="595"/>
        <end position="657"/>
    </location>
</feature>
<evidence type="ECO:0000256" key="7">
    <source>
        <dbReference type="PROSITE-ProRule" id="PRU01077"/>
    </source>
</evidence>
<feature type="compositionally biased region" description="Low complexity" evidence="8">
    <location>
        <begin position="392"/>
        <end position="406"/>
    </location>
</feature>
<dbReference type="PROSITE" id="PS50002">
    <property type="entry name" value="SH3"/>
    <property type="match status" value="1"/>
</dbReference>
<dbReference type="InterPro" id="IPR036028">
    <property type="entry name" value="SH3-like_dom_sf"/>
</dbReference>
<evidence type="ECO:0000256" key="1">
    <source>
        <dbReference type="ARBA" id="ARBA00004245"/>
    </source>
</evidence>
<keyword evidence="3" id="KW-0963">Cytoplasm</keyword>
<dbReference type="AlphaFoldDB" id="A0A9P6RST6"/>
<keyword evidence="2 6" id="KW-0728">SH3 domain</keyword>
<feature type="compositionally biased region" description="Gly residues" evidence="8">
    <location>
        <begin position="474"/>
        <end position="486"/>
    </location>
</feature>
<accession>A0A9P6RST6</accession>
<keyword evidence="7" id="KW-0175">Coiled coil</keyword>
<feature type="compositionally biased region" description="Polar residues" evidence="8">
    <location>
        <begin position="519"/>
        <end position="541"/>
    </location>
</feature>
<feature type="region of interest" description="Disordered" evidence="8">
    <location>
        <begin position="275"/>
        <end position="322"/>
    </location>
</feature>
<dbReference type="OrthoDB" id="27823at2759"/>
<evidence type="ECO:0000313" key="11">
    <source>
        <dbReference type="EMBL" id="KAG0324680.1"/>
    </source>
</evidence>
<dbReference type="Pfam" id="PF00611">
    <property type="entry name" value="FCH"/>
    <property type="match status" value="1"/>
</dbReference>
<keyword evidence="4" id="KW-0597">Phosphoprotein</keyword>
<feature type="compositionally biased region" description="Polar residues" evidence="8">
    <location>
        <begin position="304"/>
        <end position="317"/>
    </location>
</feature>
<organism evidence="11 12">
    <name type="scientific">Dissophora globulifera</name>
    <dbReference type="NCBI Taxonomy" id="979702"/>
    <lineage>
        <taxon>Eukaryota</taxon>
        <taxon>Fungi</taxon>
        <taxon>Fungi incertae sedis</taxon>
        <taxon>Mucoromycota</taxon>
        <taxon>Mortierellomycotina</taxon>
        <taxon>Mortierellomycetes</taxon>
        <taxon>Mortierellales</taxon>
        <taxon>Mortierellaceae</taxon>
        <taxon>Dissophora</taxon>
    </lineage>
</organism>
<dbReference type="CDD" id="cd00174">
    <property type="entry name" value="SH3"/>
    <property type="match status" value="1"/>
</dbReference>
<dbReference type="PROSITE" id="PS51741">
    <property type="entry name" value="F_BAR"/>
    <property type="match status" value="1"/>
</dbReference>
<name>A0A9P6RST6_9FUNG</name>
<gene>
    <name evidence="11" type="primary">PSTPIP2</name>
    <name evidence="11" type="ORF">BGZ99_001566</name>
</gene>
<dbReference type="PANTHER" id="PTHR23065">
    <property type="entry name" value="PROLINE-SERINE-THREONINE PHOSPHATASE INTERACTING PROTEIN 1"/>
    <property type="match status" value="1"/>
</dbReference>
<evidence type="ECO:0000259" key="10">
    <source>
        <dbReference type="PROSITE" id="PS51741"/>
    </source>
</evidence>
<dbReference type="SUPFAM" id="SSF50044">
    <property type="entry name" value="SH3-domain"/>
    <property type="match status" value="1"/>
</dbReference>
<dbReference type="GO" id="GO:0005543">
    <property type="term" value="F:phospholipid binding"/>
    <property type="evidence" value="ECO:0007669"/>
    <property type="project" value="TreeGrafter"/>
</dbReference>
<evidence type="ECO:0000256" key="5">
    <source>
        <dbReference type="ARBA" id="ARBA00023212"/>
    </source>
</evidence>
<dbReference type="InterPro" id="IPR001060">
    <property type="entry name" value="FCH_dom"/>
</dbReference>
<evidence type="ECO:0000256" key="4">
    <source>
        <dbReference type="ARBA" id="ARBA00022553"/>
    </source>
</evidence>
<evidence type="ECO:0000256" key="8">
    <source>
        <dbReference type="SAM" id="MobiDB-lite"/>
    </source>
</evidence>
<feature type="region of interest" description="Disordered" evidence="8">
    <location>
        <begin position="369"/>
        <end position="409"/>
    </location>
</feature>
<dbReference type="GO" id="GO:0120104">
    <property type="term" value="C:mitotic actomyosin contractile ring, proximal layer"/>
    <property type="evidence" value="ECO:0007669"/>
    <property type="project" value="TreeGrafter"/>
</dbReference>
<feature type="domain" description="F-BAR" evidence="10">
    <location>
        <begin position="15"/>
        <end position="247"/>
    </location>
</feature>
<evidence type="ECO:0000259" key="9">
    <source>
        <dbReference type="PROSITE" id="PS50002"/>
    </source>
</evidence>
<dbReference type="Gene3D" id="2.30.30.40">
    <property type="entry name" value="SH3 Domains"/>
    <property type="match status" value="1"/>
</dbReference>
<feature type="region of interest" description="Disordered" evidence="8">
    <location>
        <begin position="515"/>
        <end position="541"/>
    </location>
</feature>